<comment type="caution">
    <text evidence="2">The sequence shown here is derived from an EMBL/GenBank/DDBJ whole genome shotgun (WGS) entry which is preliminary data.</text>
</comment>
<sequence length="116" mass="12730">MRYLCPGEFALLPGPHTLQLFPPRSPPPPLLPSQPVPGNEGTARVRRGGQSICCHPADSEKLHFNSEWPLQMQLSNPHSESSFSKLDSGQIWLQRRMWAESGPDGDQCAASQSGLV</sequence>
<reference evidence="2 3" key="1">
    <citation type="submission" date="2021-04" db="EMBL/GenBank/DDBJ databases">
        <authorList>
            <person name="De Guttry C."/>
            <person name="Zahm M."/>
            <person name="Klopp C."/>
            <person name="Cabau C."/>
            <person name="Louis A."/>
            <person name="Berthelot C."/>
            <person name="Parey E."/>
            <person name="Roest Crollius H."/>
            <person name="Montfort J."/>
            <person name="Robinson-Rechavi M."/>
            <person name="Bucao C."/>
            <person name="Bouchez O."/>
            <person name="Gislard M."/>
            <person name="Lluch J."/>
            <person name="Milhes M."/>
            <person name="Lampietro C."/>
            <person name="Lopez Roques C."/>
            <person name="Donnadieu C."/>
            <person name="Braasch I."/>
            <person name="Desvignes T."/>
            <person name="Postlethwait J."/>
            <person name="Bobe J."/>
            <person name="Wedekind C."/>
            <person name="Guiguen Y."/>
        </authorList>
    </citation>
    <scope>NUCLEOTIDE SEQUENCE [LARGE SCALE GENOMIC DNA]</scope>
    <source>
        <strain evidence="2">Cs_M1</strain>
        <tissue evidence="2">Blood</tissue>
    </source>
</reference>
<evidence type="ECO:0000313" key="3">
    <source>
        <dbReference type="Proteomes" id="UP001356427"/>
    </source>
</evidence>
<organism evidence="2 3">
    <name type="scientific">Coregonus suidteri</name>
    <dbReference type="NCBI Taxonomy" id="861788"/>
    <lineage>
        <taxon>Eukaryota</taxon>
        <taxon>Metazoa</taxon>
        <taxon>Chordata</taxon>
        <taxon>Craniata</taxon>
        <taxon>Vertebrata</taxon>
        <taxon>Euteleostomi</taxon>
        <taxon>Actinopterygii</taxon>
        <taxon>Neopterygii</taxon>
        <taxon>Teleostei</taxon>
        <taxon>Protacanthopterygii</taxon>
        <taxon>Salmoniformes</taxon>
        <taxon>Salmonidae</taxon>
        <taxon>Coregoninae</taxon>
        <taxon>Coregonus</taxon>
    </lineage>
</organism>
<protein>
    <submittedName>
        <fullName evidence="2">Uncharacterized protein</fullName>
    </submittedName>
</protein>
<dbReference type="AlphaFoldDB" id="A0AAN8R3R7"/>
<keyword evidence="3" id="KW-1185">Reference proteome</keyword>
<evidence type="ECO:0000256" key="1">
    <source>
        <dbReference type="SAM" id="MobiDB-lite"/>
    </source>
</evidence>
<gene>
    <name evidence="2" type="ORF">J4Q44_G00071300</name>
</gene>
<accession>A0AAN8R3R7</accession>
<dbReference type="Proteomes" id="UP001356427">
    <property type="component" value="Unassembled WGS sequence"/>
</dbReference>
<dbReference type="EMBL" id="JAGTTL010000005">
    <property type="protein sequence ID" value="KAK6322338.1"/>
    <property type="molecule type" value="Genomic_DNA"/>
</dbReference>
<name>A0AAN8R3R7_9TELE</name>
<feature type="region of interest" description="Disordered" evidence="1">
    <location>
        <begin position="22"/>
        <end position="47"/>
    </location>
</feature>
<proteinExistence type="predicted"/>
<evidence type="ECO:0000313" key="2">
    <source>
        <dbReference type="EMBL" id="KAK6322338.1"/>
    </source>
</evidence>
<feature type="compositionally biased region" description="Pro residues" evidence="1">
    <location>
        <begin position="23"/>
        <end position="35"/>
    </location>
</feature>